<evidence type="ECO:0000313" key="6">
    <source>
        <dbReference type="EMBL" id="OGY17762.1"/>
    </source>
</evidence>
<dbReference type="Pfam" id="PF09685">
    <property type="entry name" value="MamF_MmsF"/>
    <property type="match status" value="1"/>
</dbReference>
<accession>A0A1G1VQU3</accession>
<evidence type="ECO:0000256" key="1">
    <source>
        <dbReference type="ARBA" id="ARBA00004141"/>
    </source>
</evidence>
<sequence length="113" mass="12676">MAEKEDVTLPRNTAAALSYVLGLITGIVMLAMRKGDEFVHFHAVQSIGLSLVWVVGWIVLTVIPIVGWIVLPFWGLLMFVFWLVCIVKAYQGERFELPVLGPHIQRLGKQFGL</sequence>
<dbReference type="InterPro" id="IPR019109">
    <property type="entry name" value="MamF_MmsF"/>
</dbReference>
<comment type="subcellular location">
    <subcellularLocation>
        <location evidence="1">Membrane</location>
        <topology evidence="1">Multi-pass membrane protein</topology>
    </subcellularLocation>
</comment>
<reference evidence="6 7" key="1">
    <citation type="journal article" date="2016" name="Nat. Commun.">
        <title>Thousands of microbial genomes shed light on interconnected biogeochemical processes in an aquifer system.</title>
        <authorList>
            <person name="Anantharaman K."/>
            <person name="Brown C.T."/>
            <person name="Hug L.A."/>
            <person name="Sharon I."/>
            <person name="Castelle C.J."/>
            <person name="Probst A.J."/>
            <person name="Thomas B.C."/>
            <person name="Singh A."/>
            <person name="Wilkins M.J."/>
            <person name="Karaoz U."/>
            <person name="Brodie E.L."/>
            <person name="Williams K.H."/>
            <person name="Hubbard S.S."/>
            <person name="Banfield J.F."/>
        </authorList>
    </citation>
    <scope>NUCLEOTIDE SEQUENCE [LARGE SCALE GENOMIC DNA]</scope>
</reference>
<dbReference type="EMBL" id="MHCJ01000006">
    <property type="protein sequence ID" value="OGY17762.1"/>
    <property type="molecule type" value="Genomic_DNA"/>
</dbReference>
<feature type="transmembrane region" description="Helical" evidence="5">
    <location>
        <begin position="65"/>
        <end position="87"/>
    </location>
</feature>
<dbReference type="AlphaFoldDB" id="A0A1G1VQU3"/>
<dbReference type="PANTHER" id="PTHR36460:SF1">
    <property type="entry name" value="UPF0132 DOMAIN PROTEIN (AFU_ORTHOLOGUE AFUA_3G10255)"/>
    <property type="match status" value="1"/>
</dbReference>
<dbReference type="GO" id="GO:0016020">
    <property type="term" value="C:membrane"/>
    <property type="evidence" value="ECO:0007669"/>
    <property type="project" value="UniProtKB-SubCell"/>
</dbReference>
<evidence type="ECO:0000313" key="7">
    <source>
        <dbReference type="Proteomes" id="UP000179233"/>
    </source>
</evidence>
<evidence type="ECO:0000256" key="4">
    <source>
        <dbReference type="ARBA" id="ARBA00023136"/>
    </source>
</evidence>
<keyword evidence="3 5" id="KW-1133">Transmembrane helix</keyword>
<evidence type="ECO:0000256" key="3">
    <source>
        <dbReference type="ARBA" id="ARBA00022989"/>
    </source>
</evidence>
<proteinExistence type="predicted"/>
<keyword evidence="4 5" id="KW-0472">Membrane</keyword>
<name>A0A1G1VQU3_9BACT</name>
<feature type="transmembrane region" description="Helical" evidence="5">
    <location>
        <begin position="12"/>
        <end position="31"/>
    </location>
</feature>
<feature type="transmembrane region" description="Helical" evidence="5">
    <location>
        <begin position="38"/>
        <end position="59"/>
    </location>
</feature>
<comment type="caution">
    <text evidence="6">The sequence shown here is derived from an EMBL/GenBank/DDBJ whole genome shotgun (WGS) entry which is preliminary data.</text>
</comment>
<evidence type="ECO:0000256" key="2">
    <source>
        <dbReference type="ARBA" id="ARBA00022692"/>
    </source>
</evidence>
<evidence type="ECO:0000256" key="5">
    <source>
        <dbReference type="SAM" id="Phobius"/>
    </source>
</evidence>
<protein>
    <recommendedName>
        <fullName evidence="8">DUF4870 domain-containing protein</fullName>
    </recommendedName>
</protein>
<evidence type="ECO:0008006" key="8">
    <source>
        <dbReference type="Google" id="ProtNLM"/>
    </source>
</evidence>
<dbReference type="PANTHER" id="PTHR36460">
    <property type="entry name" value="UPF0132 DOMAIN PROTEIN (AFU_ORTHOLOGUE AFUA_3G10255)"/>
    <property type="match status" value="1"/>
</dbReference>
<keyword evidence="2 5" id="KW-0812">Transmembrane</keyword>
<gene>
    <name evidence="6" type="ORF">A2786_00340</name>
</gene>
<dbReference type="Proteomes" id="UP000179233">
    <property type="component" value="Unassembled WGS sequence"/>
</dbReference>
<organism evidence="6 7">
    <name type="scientific">Candidatus Chisholmbacteria bacterium RIFCSPHIGHO2_01_FULL_52_32</name>
    <dbReference type="NCBI Taxonomy" id="1797591"/>
    <lineage>
        <taxon>Bacteria</taxon>
        <taxon>Candidatus Chisholmiibacteriota</taxon>
    </lineage>
</organism>